<dbReference type="Pfam" id="PF14060">
    <property type="entry name" value="DUF4252"/>
    <property type="match status" value="1"/>
</dbReference>
<gene>
    <name evidence="2" type="ORF">ACFO5T_14730</name>
</gene>
<feature type="signal peptide" evidence="1">
    <location>
        <begin position="1"/>
        <end position="24"/>
    </location>
</feature>
<dbReference type="RefSeq" id="WP_380035938.1">
    <property type="nucleotide sequence ID" value="NZ_JBHSHB010000042.1"/>
</dbReference>
<organism evidence="2 3">
    <name type="scientific">Dokdonia genika</name>
    <dbReference type="NCBI Taxonomy" id="308113"/>
    <lineage>
        <taxon>Bacteria</taxon>
        <taxon>Pseudomonadati</taxon>
        <taxon>Bacteroidota</taxon>
        <taxon>Flavobacteriia</taxon>
        <taxon>Flavobacteriales</taxon>
        <taxon>Flavobacteriaceae</taxon>
        <taxon>Dokdonia</taxon>
    </lineage>
</organism>
<dbReference type="Proteomes" id="UP001595878">
    <property type="component" value="Unassembled WGS sequence"/>
</dbReference>
<accession>A0ABV9LC00</accession>
<proteinExistence type="predicted"/>
<sequence length="182" mass="20482">MYNTIKTVVAAFAVLLTLASCSNKQSLQEYYVDNQENGDFILVDVPTSLLGKNVEALSEEQQEVFKTVRKINLMAYQTKSGDTAAMQVERDKVKEILTSDDYEELMKASGDMGQMRLYFKGEEDAIDEVIFFGADDNKGFMLARLLGNDMNIGDMMRMAESLEKSDIDVSQFGSIMEVFDNK</sequence>
<dbReference type="PROSITE" id="PS51257">
    <property type="entry name" value="PROKAR_LIPOPROTEIN"/>
    <property type="match status" value="1"/>
</dbReference>
<reference evidence="3" key="1">
    <citation type="journal article" date="2019" name="Int. J. Syst. Evol. Microbiol.">
        <title>The Global Catalogue of Microorganisms (GCM) 10K type strain sequencing project: providing services to taxonomists for standard genome sequencing and annotation.</title>
        <authorList>
            <consortium name="The Broad Institute Genomics Platform"/>
            <consortium name="The Broad Institute Genome Sequencing Center for Infectious Disease"/>
            <person name="Wu L."/>
            <person name="Ma J."/>
        </authorList>
    </citation>
    <scope>NUCLEOTIDE SEQUENCE [LARGE SCALE GENOMIC DNA]</scope>
    <source>
        <strain evidence="3">CGMCC 4.7427</strain>
    </source>
</reference>
<dbReference type="EMBL" id="JBHSHB010000042">
    <property type="protein sequence ID" value="MFC4691688.1"/>
    <property type="molecule type" value="Genomic_DNA"/>
</dbReference>
<dbReference type="InterPro" id="IPR025348">
    <property type="entry name" value="DUF4252"/>
</dbReference>
<comment type="caution">
    <text evidence="2">The sequence shown here is derived from an EMBL/GenBank/DDBJ whole genome shotgun (WGS) entry which is preliminary data.</text>
</comment>
<feature type="chain" id="PRO_5046989284" evidence="1">
    <location>
        <begin position="25"/>
        <end position="182"/>
    </location>
</feature>
<evidence type="ECO:0000313" key="3">
    <source>
        <dbReference type="Proteomes" id="UP001595878"/>
    </source>
</evidence>
<protein>
    <submittedName>
        <fullName evidence="2">DUF4252 domain-containing protein</fullName>
    </submittedName>
</protein>
<evidence type="ECO:0000313" key="2">
    <source>
        <dbReference type="EMBL" id="MFC4691688.1"/>
    </source>
</evidence>
<name>A0ABV9LC00_9FLAO</name>
<keyword evidence="1" id="KW-0732">Signal</keyword>
<evidence type="ECO:0000256" key="1">
    <source>
        <dbReference type="SAM" id="SignalP"/>
    </source>
</evidence>
<keyword evidence="3" id="KW-1185">Reference proteome</keyword>